<dbReference type="PROSITE" id="PS51864">
    <property type="entry name" value="ASTACIN"/>
    <property type="match status" value="1"/>
</dbReference>
<feature type="domain" description="Peptidase M12A" evidence="10">
    <location>
        <begin position="1"/>
        <end position="48"/>
    </location>
</feature>
<dbReference type="eggNOG" id="KOG3714">
    <property type="taxonomic scope" value="Eukaryota"/>
</dbReference>
<dbReference type="STRING" id="10029.G3HT43"/>
<dbReference type="InterPro" id="IPR024079">
    <property type="entry name" value="MetalloPept_cat_dom_sf"/>
</dbReference>
<dbReference type="SUPFAM" id="SSF55486">
    <property type="entry name" value="Metalloproteases ('zincins'), catalytic domain"/>
    <property type="match status" value="1"/>
</dbReference>
<dbReference type="PANTHER" id="PTHR10127">
    <property type="entry name" value="DISCOIDIN, CUB, EGF, LAMININ , AND ZINC METALLOPROTEASE DOMAIN CONTAINING"/>
    <property type="match status" value="1"/>
</dbReference>
<dbReference type="InterPro" id="IPR001506">
    <property type="entry name" value="Peptidase_M12A"/>
</dbReference>
<protein>
    <recommendedName>
        <fullName evidence="5">Endopeptidase-2</fullName>
    </recommendedName>
</protein>
<dbReference type="SUPFAM" id="SSF49899">
    <property type="entry name" value="Concanavalin A-like lectins/glucanases"/>
    <property type="match status" value="1"/>
</dbReference>
<evidence type="ECO:0000259" key="8">
    <source>
        <dbReference type="PROSITE" id="PS50026"/>
    </source>
</evidence>
<evidence type="ECO:0000256" key="7">
    <source>
        <dbReference type="SAM" id="Phobius"/>
    </source>
</evidence>
<dbReference type="Gene3D" id="2.60.120.200">
    <property type="match status" value="1"/>
</dbReference>
<evidence type="ECO:0000313" key="11">
    <source>
        <dbReference type="EMBL" id="EGW04820.1"/>
    </source>
</evidence>
<dbReference type="InParanoid" id="G3HT43"/>
<evidence type="ECO:0000256" key="4">
    <source>
        <dbReference type="ARBA" id="ARBA00023157"/>
    </source>
</evidence>
<dbReference type="CDD" id="cd06263">
    <property type="entry name" value="MAM"/>
    <property type="match status" value="1"/>
</dbReference>
<comment type="caution">
    <text evidence="6">Lacks conserved residue(s) required for the propagation of feature annotation.</text>
</comment>
<keyword evidence="4" id="KW-1015">Disulfide bond</keyword>
<feature type="domain" description="EGF-like" evidence="8">
    <location>
        <begin position="201"/>
        <end position="241"/>
    </location>
</feature>
<dbReference type="InterPro" id="IPR013320">
    <property type="entry name" value="ConA-like_dom_sf"/>
</dbReference>
<keyword evidence="2" id="KW-0862">Zinc</keyword>
<dbReference type="Proteomes" id="UP000001075">
    <property type="component" value="Unassembled WGS sequence"/>
</dbReference>
<dbReference type="GO" id="GO:0046872">
    <property type="term" value="F:metal ion binding"/>
    <property type="evidence" value="ECO:0007669"/>
    <property type="project" value="UniProtKB-KW"/>
</dbReference>
<dbReference type="Gene3D" id="2.10.25.10">
    <property type="entry name" value="Laminin"/>
    <property type="match status" value="1"/>
</dbReference>
<proteinExistence type="predicted"/>
<evidence type="ECO:0000256" key="6">
    <source>
        <dbReference type="PROSITE-ProRule" id="PRU00076"/>
    </source>
</evidence>
<dbReference type="CDD" id="cd00054">
    <property type="entry name" value="EGF_CA"/>
    <property type="match status" value="1"/>
</dbReference>
<keyword evidence="3" id="KW-0378">Hydrolase</keyword>
<name>G3HT43_CRIGR</name>
<evidence type="ECO:0000256" key="2">
    <source>
        <dbReference type="ARBA" id="ARBA00022833"/>
    </source>
</evidence>
<keyword evidence="1" id="KW-0479">Metal-binding</keyword>
<keyword evidence="3" id="KW-0482">Metalloprotease</keyword>
<dbReference type="GO" id="GO:0016020">
    <property type="term" value="C:membrane"/>
    <property type="evidence" value="ECO:0007669"/>
    <property type="project" value="InterPro"/>
</dbReference>
<feature type="transmembrane region" description="Helical" evidence="7">
    <location>
        <begin position="250"/>
        <end position="274"/>
    </location>
</feature>
<gene>
    <name evidence="11" type="ORF">I79_014060</name>
</gene>
<evidence type="ECO:0000259" key="9">
    <source>
        <dbReference type="PROSITE" id="PS50060"/>
    </source>
</evidence>
<feature type="domain" description="MAM" evidence="9">
    <location>
        <begin position="55"/>
        <end position="152"/>
    </location>
</feature>
<accession>G3HT43</accession>
<dbReference type="InterPro" id="IPR000998">
    <property type="entry name" value="MAM_dom"/>
</dbReference>
<dbReference type="SMART" id="SM00137">
    <property type="entry name" value="MAM"/>
    <property type="match status" value="1"/>
</dbReference>
<keyword evidence="7" id="KW-1133">Transmembrane helix</keyword>
<dbReference type="Pfam" id="PF00629">
    <property type="entry name" value="MAM"/>
    <property type="match status" value="1"/>
</dbReference>
<evidence type="ECO:0000259" key="10">
    <source>
        <dbReference type="PROSITE" id="PS51864"/>
    </source>
</evidence>
<dbReference type="PRINTS" id="PR00020">
    <property type="entry name" value="MAMDOMAIN"/>
</dbReference>
<dbReference type="AlphaFoldDB" id="G3HT43"/>
<dbReference type="Pfam" id="PF01400">
    <property type="entry name" value="Astacin"/>
    <property type="match status" value="1"/>
</dbReference>
<keyword evidence="7" id="KW-0812">Transmembrane</keyword>
<dbReference type="FunFam" id="2.10.25.10:FF:000363">
    <property type="entry name" value="Meprin A subunit"/>
    <property type="match status" value="1"/>
</dbReference>
<evidence type="ECO:0000256" key="3">
    <source>
        <dbReference type="ARBA" id="ARBA00023049"/>
    </source>
</evidence>
<keyword evidence="7" id="KW-0472">Membrane</keyword>
<keyword evidence="3" id="KW-0645">Protease</keyword>
<dbReference type="GO" id="GO:0006508">
    <property type="term" value="P:proteolysis"/>
    <property type="evidence" value="ECO:0007669"/>
    <property type="project" value="InterPro"/>
</dbReference>
<reference evidence="12" key="1">
    <citation type="journal article" date="2011" name="Nat. Biotechnol.">
        <title>The genomic sequence of the Chinese hamster ovary (CHO)-K1 cell line.</title>
        <authorList>
            <person name="Xu X."/>
            <person name="Nagarajan H."/>
            <person name="Lewis N.E."/>
            <person name="Pan S."/>
            <person name="Cai Z."/>
            <person name="Liu X."/>
            <person name="Chen W."/>
            <person name="Xie M."/>
            <person name="Wang W."/>
            <person name="Hammond S."/>
            <person name="Andersen M.R."/>
            <person name="Neff N."/>
            <person name="Passarelli B."/>
            <person name="Koh W."/>
            <person name="Fan H.C."/>
            <person name="Wang J."/>
            <person name="Gui Y."/>
            <person name="Lee K.H."/>
            <person name="Betenbaugh M.J."/>
            <person name="Quake S.R."/>
            <person name="Famili I."/>
            <person name="Palsson B.O."/>
            <person name="Wang J."/>
        </authorList>
    </citation>
    <scope>NUCLEOTIDE SEQUENCE [LARGE SCALE GENOMIC DNA]</scope>
    <source>
        <strain evidence="12">CHO K1 cell line</strain>
    </source>
</reference>
<dbReference type="Gene3D" id="3.40.390.10">
    <property type="entry name" value="Collagenase (Catalytic Domain)"/>
    <property type="match status" value="1"/>
</dbReference>
<sequence length="298" mass="33197">MHYSKTAFQNGTEPTIVTRISDFEDVIGQRMDFSDYDLMKLNRLYNCSSSFSFMDSCDFELENICGMIQSPGDSADWQRVSQVLGGPENDHSNMGQCKDSGFFMYFNTSSVNEGDTAMLESRMLYPKIGFQCLEFYLYNSGNESDQVNIYTRVYTAGNPDGVLTLQREIKDISHLNSTGIIPDPVPPSTSIVPDPVPTSTVQNACSEVECQNGGICTVHDDRAECKCPAGEDWWYMGKRCEKRGSTQDTIVIAVASTVTVFAVMLIITLVSVYCTRRKYRKKTSSNTAALSLENVSPM</sequence>
<organism evidence="11 12">
    <name type="scientific">Cricetulus griseus</name>
    <name type="common">Chinese hamster</name>
    <name type="synonym">Cricetulus barabensis griseus</name>
    <dbReference type="NCBI Taxonomy" id="10029"/>
    <lineage>
        <taxon>Eukaryota</taxon>
        <taxon>Metazoa</taxon>
        <taxon>Chordata</taxon>
        <taxon>Craniata</taxon>
        <taxon>Vertebrata</taxon>
        <taxon>Euteleostomi</taxon>
        <taxon>Mammalia</taxon>
        <taxon>Eutheria</taxon>
        <taxon>Euarchontoglires</taxon>
        <taxon>Glires</taxon>
        <taxon>Rodentia</taxon>
        <taxon>Myomorpha</taxon>
        <taxon>Muroidea</taxon>
        <taxon>Cricetidae</taxon>
        <taxon>Cricetinae</taxon>
        <taxon>Cricetulus</taxon>
    </lineage>
</organism>
<dbReference type="PANTHER" id="PTHR10127:SF814">
    <property type="entry name" value="MEPRIN A SUBUNIT BETA"/>
    <property type="match status" value="1"/>
</dbReference>
<evidence type="ECO:0000256" key="5">
    <source>
        <dbReference type="ARBA" id="ARBA00032676"/>
    </source>
</evidence>
<dbReference type="GO" id="GO:0004222">
    <property type="term" value="F:metalloendopeptidase activity"/>
    <property type="evidence" value="ECO:0007669"/>
    <property type="project" value="InterPro"/>
</dbReference>
<dbReference type="PROSITE" id="PS50026">
    <property type="entry name" value="EGF_3"/>
    <property type="match status" value="1"/>
</dbReference>
<dbReference type="InterPro" id="IPR000742">
    <property type="entry name" value="EGF"/>
</dbReference>
<evidence type="ECO:0000313" key="12">
    <source>
        <dbReference type="Proteomes" id="UP000001075"/>
    </source>
</evidence>
<dbReference type="EMBL" id="JH000685">
    <property type="protein sequence ID" value="EGW04820.1"/>
    <property type="molecule type" value="Genomic_DNA"/>
</dbReference>
<dbReference type="PROSITE" id="PS50060">
    <property type="entry name" value="MAM_2"/>
    <property type="match status" value="1"/>
</dbReference>
<dbReference type="SUPFAM" id="SSF57196">
    <property type="entry name" value="EGF/Laminin"/>
    <property type="match status" value="1"/>
</dbReference>
<evidence type="ECO:0000256" key="1">
    <source>
        <dbReference type="ARBA" id="ARBA00022723"/>
    </source>
</evidence>
<keyword evidence="6" id="KW-0245">EGF-like domain</keyword>
<dbReference type="PROSITE" id="PS00740">
    <property type="entry name" value="MAM_1"/>
    <property type="match status" value="1"/>
</dbReference>